<dbReference type="InterPro" id="IPR005235">
    <property type="entry name" value="YmdB-like"/>
</dbReference>
<dbReference type="SUPFAM" id="SSF56300">
    <property type="entry name" value="Metallo-dependent phosphatases"/>
    <property type="match status" value="1"/>
</dbReference>
<evidence type="ECO:0000313" key="3">
    <source>
        <dbReference type="Proteomes" id="UP000256562"/>
    </source>
</evidence>
<name>A0A3E0IRJ0_9STAP</name>
<evidence type="ECO:0000313" key="2">
    <source>
        <dbReference type="EMBL" id="REH98976.1"/>
    </source>
</evidence>
<dbReference type="Pfam" id="PF13277">
    <property type="entry name" value="YmdB"/>
    <property type="match status" value="1"/>
</dbReference>
<evidence type="ECO:0000313" key="1">
    <source>
        <dbReference type="EMBL" id="REH88736.1"/>
    </source>
</evidence>
<protein>
    <submittedName>
        <fullName evidence="2">Metallophosphoesterase</fullName>
    </submittedName>
</protein>
<reference evidence="2 3" key="1">
    <citation type="journal article" date="2018" name="Vet. Microbiol.">
        <title>Characterisation of Staphylococcus felis isolated from cats using whole genome sequencing.</title>
        <authorList>
            <person name="Worthing K."/>
            <person name="Pang S."/>
            <person name="Trott D.J."/>
            <person name="Abraham S."/>
            <person name="Coombs G.W."/>
            <person name="Jordan D."/>
            <person name="McIntyre L."/>
            <person name="Davies M.R."/>
            <person name="Norris J."/>
        </authorList>
    </citation>
    <scope>NUCLEOTIDE SEQUENCE [LARGE SCALE GENOMIC DNA]</scope>
    <source>
        <strain evidence="2 3">F9</strain>
    </source>
</reference>
<comment type="caution">
    <text evidence="2">The sequence shown here is derived from an EMBL/GenBank/DDBJ whole genome shotgun (WGS) entry which is preliminary data.</text>
</comment>
<dbReference type="EMBL" id="QKXQ01000725">
    <property type="protein sequence ID" value="REH88736.1"/>
    <property type="molecule type" value="Genomic_DNA"/>
</dbReference>
<dbReference type="EMBL" id="QKXQ01000123">
    <property type="protein sequence ID" value="REH98976.1"/>
    <property type="molecule type" value="Genomic_DNA"/>
</dbReference>
<feature type="non-terminal residue" evidence="2">
    <location>
        <position position="32"/>
    </location>
</feature>
<organism evidence="2 3">
    <name type="scientific">Staphylococcus felis</name>
    <dbReference type="NCBI Taxonomy" id="46127"/>
    <lineage>
        <taxon>Bacteria</taxon>
        <taxon>Bacillati</taxon>
        <taxon>Bacillota</taxon>
        <taxon>Bacilli</taxon>
        <taxon>Bacillales</taxon>
        <taxon>Staphylococcaceae</taxon>
        <taxon>Staphylococcus</taxon>
    </lineage>
</organism>
<dbReference type="AlphaFoldDB" id="A0A3E0IRJ0"/>
<dbReference type="Gene3D" id="3.60.21.10">
    <property type="match status" value="1"/>
</dbReference>
<accession>A0A3E0IRJ0</accession>
<dbReference type="InterPro" id="IPR029052">
    <property type="entry name" value="Metallo-depent_PP-like"/>
</dbReference>
<gene>
    <name evidence="2" type="ORF">DOS83_02905</name>
    <name evidence="1" type="ORF">DOS83_13950</name>
</gene>
<proteinExistence type="predicted"/>
<sequence>MRILFIGDIVGKVGREAITEILPKLKQRYRPT</sequence>
<dbReference type="Proteomes" id="UP000256562">
    <property type="component" value="Unassembled WGS sequence"/>
</dbReference>